<evidence type="ECO:0000256" key="4">
    <source>
        <dbReference type="PIRSR" id="PIRSR000097-1"/>
    </source>
</evidence>
<keyword evidence="3" id="KW-0560">Oxidoreductase</keyword>
<dbReference type="PANTHER" id="PTHR11732">
    <property type="entry name" value="ALDO/KETO REDUCTASE"/>
    <property type="match status" value="1"/>
</dbReference>
<accession>A0A0B6Y955</accession>
<dbReference type="InterPro" id="IPR023210">
    <property type="entry name" value="NADP_OxRdtase_dom"/>
</dbReference>
<dbReference type="PROSITE" id="PS00798">
    <property type="entry name" value="ALDOKETO_REDUCTASE_1"/>
    <property type="match status" value="1"/>
</dbReference>
<dbReference type="InterPro" id="IPR018170">
    <property type="entry name" value="Aldo/ket_reductase_CS"/>
</dbReference>
<feature type="site" description="Lowers pKa of active site Tyr" evidence="6">
    <location>
        <position position="119"/>
    </location>
</feature>
<dbReference type="AlphaFoldDB" id="A0A0B6Y955"/>
<dbReference type="EMBL" id="HACG01005798">
    <property type="protein sequence ID" value="CEK52663.1"/>
    <property type="molecule type" value="Transcribed_RNA"/>
</dbReference>
<dbReference type="PRINTS" id="PR00069">
    <property type="entry name" value="ALDKETRDTASE"/>
</dbReference>
<dbReference type="PROSITE" id="PS00063">
    <property type="entry name" value="ALDOKETO_REDUCTASE_3"/>
    <property type="match status" value="1"/>
</dbReference>
<organism evidence="8">
    <name type="scientific">Arion vulgaris</name>
    <dbReference type="NCBI Taxonomy" id="1028688"/>
    <lineage>
        <taxon>Eukaryota</taxon>
        <taxon>Metazoa</taxon>
        <taxon>Spiralia</taxon>
        <taxon>Lophotrochozoa</taxon>
        <taxon>Mollusca</taxon>
        <taxon>Gastropoda</taxon>
        <taxon>Heterobranchia</taxon>
        <taxon>Euthyneura</taxon>
        <taxon>Panpulmonata</taxon>
        <taxon>Eupulmonata</taxon>
        <taxon>Stylommatophora</taxon>
        <taxon>Helicina</taxon>
        <taxon>Arionoidea</taxon>
        <taxon>Arionidae</taxon>
        <taxon>Arion</taxon>
    </lineage>
</organism>
<evidence type="ECO:0000256" key="2">
    <source>
        <dbReference type="ARBA" id="ARBA00022857"/>
    </source>
</evidence>
<comment type="similarity">
    <text evidence="1">Belongs to the aldo/keto reductase family.</text>
</comment>
<sequence length="352" mass="39923">DRVQSSWLKSRHILVFRPSFSFCSVYITLCRRKIVKMSAETESIRLSSGRKIPVLGLGTYAPLEGEEEIIEAVKTSVRAGYRHIDCAAIYRNERAVGHALKELIVMGVVQREDLFITSKLWNTCHIPDLVLPSLKKTLEDLGLEYVDLYLVHWPMAYKEGGEMNPVDKNGKTLFSDVDFVDTWQALEDCRDMGLTKDIGLSNFNKNQIERLLDSARIPPVALQVEVNCHITNSKLIEYAKSKNIVVVAYAPLGAPSVHHNVTKLLDEPLLKELGEKYGKTPAQIALRFLIQQGIAVIPKSLNHTRIEENSKIFDFQLNEDDITRLAALNSGSRSYDEKTALEHKYYPFNDEF</sequence>
<keyword evidence="2" id="KW-0521">NADP</keyword>
<gene>
    <name evidence="8" type="primary">ORF17611</name>
</gene>
<dbReference type="Pfam" id="PF00248">
    <property type="entry name" value="Aldo_ket_red"/>
    <property type="match status" value="1"/>
</dbReference>
<dbReference type="PROSITE" id="PS00062">
    <property type="entry name" value="ALDOKETO_REDUCTASE_2"/>
    <property type="match status" value="1"/>
</dbReference>
<dbReference type="InterPro" id="IPR036812">
    <property type="entry name" value="NAD(P)_OxRdtase_dom_sf"/>
</dbReference>
<dbReference type="Gene3D" id="3.20.20.100">
    <property type="entry name" value="NADP-dependent oxidoreductase domain"/>
    <property type="match status" value="1"/>
</dbReference>
<dbReference type="FunFam" id="3.20.20.100:FF:000006">
    <property type="entry name" value="Aldo-keto reductase family 1 member A1"/>
    <property type="match status" value="1"/>
</dbReference>
<feature type="active site" description="Proton donor" evidence="4">
    <location>
        <position position="90"/>
    </location>
</feature>
<dbReference type="GO" id="GO:0016491">
    <property type="term" value="F:oxidoreductase activity"/>
    <property type="evidence" value="ECO:0007669"/>
    <property type="project" value="UniProtKB-KW"/>
</dbReference>
<evidence type="ECO:0000256" key="5">
    <source>
        <dbReference type="PIRSR" id="PIRSR000097-2"/>
    </source>
</evidence>
<name>A0A0B6Y955_9EUPU</name>
<dbReference type="InterPro" id="IPR020471">
    <property type="entry name" value="AKR"/>
</dbReference>
<evidence type="ECO:0000256" key="6">
    <source>
        <dbReference type="PIRSR" id="PIRSR000097-3"/>
    </source>
</evidence>
<evidence type="ECO:0000259" key="7">
    <source>
        <dbReference type="Pfam" id="PF00248"/>
    </source>
</evidence>
<protein>
    <recommendedName>
        <fullName evidence="7">NADP-dependent oxidoreductase domain-containing protein</fullName>
    </recommendedName>
</protein>
<proteinExistence type="inferred from homology"/>
<evidence type="ECO:0000313" key="8">
    <source>
        <dbReference type="EMBL" id="CEK52663.1"/>
    </source>
</evidence>
<evidence type="ECO:0000256" key="3">
    <source>
        <dbReference type="ARBA" id="ARBA00023002"/>
    </source>
</evidence>
<dbReference type="SUPFAM" id="SSF51430">
    <property type="entry name" value="NAD(P)-linked oxidoreductase"/>
    <property type="match status" value="1"/>
</dbReference>
<dbReference type="PIRSF" id="PIRSF000097">
    <property type="entry name" value="AKR"/>
    <property type="match status" value="1"/>
</dbReference>
<reference evidence="8" key="1">
    <citation type="submission" date="2014-12" db="EMBL/GenBank/DDBJ databases">
        <title>Insight into the proteome of Arion vulgaris.</title>
        <authorList>
            <person name="Aradska J."/>
            <person name="Bulat T."/>
            <person name="Smidak R."/>
            <person name="Sarate P."/>
            <person name="Gangsoo J."/>
            <person name="Sialana F."/>
            <person name="Bilban M."/>
            <person name="Lubec G."/>
        </authorList>
    </citation>
    <scope>NUCLEOTIDE SEQUENCE</scope>
    <source>
        <tissue evidence="8">Skin</tissue>
    </source>
</reference>
<feature type="domain" description="NADP-dependent oxidoreductase" evidence="7">
    <location>
        <begin position="55"/>
        <end position="329"/>
    </location>
</feature>
<feature type="non-terminal residue" evidence="8">
    <location>
        <position position="1"/>
    </location>
</feature>
<evidence type="ECO:0000256" key="1">
    <source>
        <dbReference type="ARBA" id="ARBA00007905"/>
    </source>
</evidence>
<feature type="binding site" evidence="5">
    <location>
        <position position="152"/>
    </location>
    <ligand>
        <name>substrate</name>
    </ligand>
</feature>